<keyword evidence="3" id="KW-1185">Reference proteome</keyword>
<feature type="transmembrane region" description="Helical" evidence="1">
    <location>
        <begin position="176"/>
        <end position="194"/>
    </location>
</feature>
<dbReference type="AlphaFoldDB" id="A0A1H4JXR9"/>
<dbReference type="RefSeq" id="WP_066213414.1">
    <property type="nucleotide sequence ID" value="NZ_FNSN01000003.1"/>
</dbReference>
<evidence type="ECO:0000313" key="2">
    <source>
        <dbReference type="EMBL" id="SEB50422.1"/>
    </source>
</evidence>
<feature type="transmembrane region" description="Helical" evidence="1">
    <location>
        <begin position="101"/>
        <end position="124"/>
    </location>
</feature>
<protein>
    <submittedName>
        <fullName evidence="2">Uncharacterized membrane protein</fullName>
    </submittedName>
</protein>
<sequence>MINVEAVYWFIGALFIAWASLIARDTGHRHRIGSSLFWGILGLCFFYGTWVQAGKAPAWILGVAVLVLVGLASSGQLSDGKAKSSTPAERVAYAARFGNKLFIPALLLPVVTVALVLAAPVLVIGGTPILDPKNTTLVALTIGAIVAAAAAVVILKPRNKLAPLLESRRILESIGWAALLPQMLSTLGILFTKAGVGTAVGTLTASILPKGSLLAAVTVYCVGMFLFTVLMGNGFAAFPIMTAAIGWPVLIQQFHGNPAIVFAIGMLAGFCGTLCTPMAANFNLVPAALLEMKNRYGVITAQIGTALPLLVVNIGLMYFLAF</sequence>
<feature type="transmembrane region" description="Helical" evidence="1">
    <location>
        <begin position="59"/>
        <end position="80"/>
    </location>
</feature>
<feature type="transmembrane region" description="Helical" evidence="1">
    <location>
        <begin position="136"/>
        <end position="155"/>
    </location>
</feature>
<dbReference type="STRING" id="156980.SAMN04489745_0415"/>
<keyword evidence="1" id="KW-0472">Membrane</keyword>
<dbReference type="Proteomes" id="UP000182652">
    <property type="component" value="Unassembled WGS sequence"/>
</dbReference>
<reference evidence="2 3" key="1">
    <citation type="submission" date="2016-10" db="EMBL/GenBank/DDBJ databases">
        <authorList>
            <person name="de Groot N.N."/>
        </authorList>
    </citation>
    <scope>NUCLEOTIDE SEQUENCE [LARGE SCALE GENOMIC DNA]</scope>
    <source>
        <strain evidence="2 3">DSM 10495</strain>
    </source>
</reference>
<feature type="transmembrane region" description="Helical" evidence="1">
    <location>
        <begin position="259"/>
        <end position="279"/>
    </location>
</feature>
<evidence type="ECO:0000313" key="3">
    <source>
        <dbReference type="Proteomes" id="UP000182652"/>
    </source>
</evidence>
<feature type="transmembrane region" description="Helical" evidence="1">
    <location>
        <begin position="35"/>
        <end position="53"/>
    </location>
</feature>
<evidence type="ECO:0000256" key="1">
    <source>
        <dbReference type="SAM" id="Phobius"/>
    </source>
</evidence>
<keyword evidence="1" id="KW-1133">Transmembrane helix</keyword>
<name>A0A1H4JXR9_9MICC</name>
<gene>
    <name evidence="2" type="ORF">SAMN04489745_0415</name>
</gene>
<accession>A0A1H4JXR9</accession>
<dbReference type="Pfam" id="PF06166">
    <property type="entry name" value="DUF979"/>
    <property type="match status" value="1"/>
</dbReference>
<proteinExistence type="predicted"/>
<dbReference type="OrthoDB" id="1689651at2"/>
<organism evidence="2 3">
    <name type="scientific">Arthrobacter woluwensis</name>
    <dbReference type="NCBI Taxonomy" id="156980"/>
    <lineage>
        <taxon>Bacteria</taxon>
        <taxon>Bacillati</taxon>
        <taxon>Actinomycetota</taxon>
        <taxon>Actinomycetes</taxon>
        <taxon>Micrococcales</taxon>
        <taxon>Micrococcaceae</taxon>
        <taxon>Arthrobacter</taxon>
    </lineage>
</organism>
<feature type="transmembrane region" description="Helical" evidence="1">
    <location>
        <begin position="214"/>
        <end position="247"/>
    </location>
</feature>
<dbReference type="InterPro" id="IPR009323">
    <property type="entry name" value="DUF979"/>
</dbReference>
<keyword evidence="1" id="KW-0812">Transmembrane</keyword>
<dbReference type="EMBL" id="FNSN01000003">
    <property type="protein sequence ID" value="SEB50422.1"/>
    <property type="molecule type" value="Genomic_DNA"/>
</dbReference>
<feature type="transmembrane region" description="Helical" evidence="1">
    <location>
        <begin position="299"/>
        <end position="321"/>
    </location>
</feature>
<feature type="transmembrane region" description="Helical" evidence="1">
    <location>
        <begin position="6"/>
        <end position="23"/>
    </location>
</feature>